<keyword evidence="6" id="KW-1133">Transmembrane helix</keyword>
<dbReference type="AlphaFoldDB" id="A0A5E4QJQ5"/>
<dbReference type="InterPro" id="IPR036291">
    <property type="entry name" value="NAD(P)-bd_dom_sf"/>
</dbReference>
<dbReference type="Proteomes" id="UP000324832">
    <property type="component" value="Unassembled WGS sequence"/>
</dbReference>
<dbReference type="SUPFAM" id="SSF51735">
    <property type="entry name" value="NAD(P)-binding Rossmann-fold domains"/>
    <property type="match status" value="1"/>
</dbReference>
<keyword evidence="7 10" id="KW-0443">Lipid metabolism</keyword>
<dbReference type="Pfam" id="PF07993">
    <property type="entry name" value="NAD_binding_4"/>
    <property type="match status" value="1"/>
</dbReference>
<keyword evidence="3 10" id="KW-0444">Lipid biosynthesis</keyword>
<comment type="function">
    <text evidence="10">Catalyzes the reduction of fatty acyl-CoA to fatty alcohols.</text>
</comment>
<evidence type="ECO:0000256" key="4">
    <source>
        <dbReference type="ARBA" id="ARBA00022692"/>
    </source>
</evidence>
<evidence type="ECO:0000313" key="13">
    <source>
        <dbReference type="Proteomes" id="UP000324832"/>
    </source>
</evidence>
<evidence type="ECO:0000256" key="9">
    <source>
        <dbReference type="ARBA" id="ARBA00052530"/>
    </source>
</evidence>
<dbReference type="GO" id="GO:0080019">
    <property type="term" value="F:alcohol-forming very long-chain fatty acyl-CoA reductase activity"/>
    <property type="evidence" value="ECO:0007669"/>
    <property type="project" value="InterPro"/>
</dbReference>
<dbReference type="CDD" id="cd05236">
    <property type="entry name" value="FAR-N_SDR_e"/>
    <property type="match status" value="1"/>
</dbReference>
<evidence type="ECO:0000313" key="12">
    <source>
        <dbReference type="EMBL" id="VVC98168.1"/>
    </source>
</evidence>
<evidence type="ECO:0000256" key="2">
    <source>
        <dbReference type="ARBA" id="ARBA00005928"/>
    </source>
</evidence>
<evidence type="ECO:0000256" key="3">
    <source>
        <dbReference type="ARBA" id="ARBA00022516"/>
    </source>
</evidence>
<dbReference type="FunFam" id="3.40.50.720:FF:000143">
    <property type="entry name" value="Fatty acyl-CoA reductase"/>
    <property type="match status" value="1"/>
</dbReference>
<protein>
    <recommendedName>
        <fullName evidence="10">Fatty acyl-CoA reductase</fullName>
        <ecNumber evidence="10">1.2.1.84</ecNumber>
    </recommendedName>
</protein>
<dbReference type="GO" id="GO:0005777">
    <property type="term" value="C:peroxisome"/>
    <property type="evidence" value="ECO:0007669"/>
    <property type="project" value="TreeGrafter"/>
</dbReference>
<comment type="subcellular location">
    <subcellularLocation>
        <location evidence="1">Membrane</location>
        <topology evidence="1">Multi-pass membrane protein</topology>
    </subcellularLocation>
</comment>
<gene>
    <name evidence="12" type="ORF">LSINAPIS_LOCUS9299</name>
</gene>
<comment type="similarity">
    <text evidence="2 10">Belongs to the fatty acyl-CoA reductase family.</text>
</comment>
<dbReference type="GO" id="GO:0035336">
    <property type="term" value="P:long-chain fatty-acyl-CoA metabolic process"/>
    <property type="evidence" value="ECO:0007669"/>
    <property type="project" value="TreeGrafter"/>
</dbReference>
<dbReference type="InterPro" id="IPR026055">
    <property type="entry name" value="FAR"/>
</dbReference>
<dbReference type="PANTHER" id="PTHR11011">
    <property type="entry name" value="MALE STERILITY PROTEIN 2-RELATED"/>
    <property type="match status" value="1"/>
</dbReference>
<keyword evidence="10" id="KW-0560">Oxidoreductase</keyword>
<dbReference type="EMBL" id="FZQP02003423">
    <property type="protein sequence ID" value="VVC98168.1"/>
    <property type="molecule type" value="Genomic_DNA"/>
</dbReference>
<evidence type="ECO:0000256" key="6">
    <source>
        <dbReference type="ARBA" id="ARBA00022989"/>
    </source>
</evidence>
<dbReference type="InterPro" id="IPR013120">
    <property type="entry name" value="FAR_NAD-bd"/>
</dbReference>
<evidence type="ECO:0000256" key="8">
    <source>
        <dbReference type="ARBA" id="ARBA00023136"/>
    </source>
</evidence>
<name>A0A5E4QJQ5_9NEOP</name>
<dbReference type="EC" id="1.2.1.84" evidence="10"/>
<comment type="catalytic activity">
    <reaction evidence="9 10">
        <text>a long-chain fatty acyl-CoA + 2 NADPH + 2 H(+) = a long-chain primary fatty alcohol + 2 NADP(+) + CoA</text>
        <dbReference type="Rhea" id="RHEA:52716"/>
        <dbReference type="ChEBI" id="CHEBI:15378"/>
        <dbReference type="ChEBI" id="CHEBI:57287"/>
        <dbReference type="ChEBI" id="CHEBI:57783"/>
        <dbReference type="ChEBI" id="CHEBI:58349"/>
        <dbReference type="ChEBI" id="CHEBI:77396"/>
        <dbReference type="ChEBI" id="CHEBI:83139"/>
        <dbReference type="EC" id="1.2.1.84"/>
    </reaction>
</comment>
<evidence type="ECO:0000256" key="7">
    <source>
        <dbReference type="ARBA" id="ARBA00023098"/>
    </source>
</evidence>
<keyword evidence="5 10" id="KW-0521">NADP</keyword>
<dbReference type="GO" id="GO:0102965">
    <property type="term" value="F:alcohol-forming long-chain fatty acyl-CoA reductase activity"/>
    <property type="evidence" value="ECO:0007669"/>
    <property type="project" value="UniProtKB-EC"/>
</dbReference>
<evidence type="ECO:0000256" key="1">
    <source>
        <dbReference type="ARBA" id="ARBA00004141"/>
    </source>
</evidence>
<sequence>MTFLEDRDFRDVPAIKEYYKGKTIFITGGTGFMGKVLIEKLLYSCTELDRIYLLLRKKKGVNPDERLKVLYESLCFTRLKKERPGVFESKVFFIGGDVSEIGLGISEEDRSLLINRVNIVFHVAASVRFDDKLDSSAKMNLRGTREMVQMAEEMSNLESFVHVSTGYANTNRETIEEVVYPPLADWRDTLLVCETTDTNVLAALTNKYIGDMPNTYVFTKQLAEHVVYEKKGKLPATIIRPTIVSPSWREPFEGWIENFNGPVGLLTAMGLGVLRTAYSSNNMQDYVPVDTAIRMFIVVGWVRGTKKLEATDDIPVYNCCSGSLQNISLEYLRKMSMDIIEKYPFDKSLWVVRGFYTDSEFIYNLSVFFEHLLPALALDGVLKLLRKKPITPRPKRI</sequence>
<organism evidence="12 13">
    <name type="scientific">Leptidea sinapis</name>
    <dbReference type="NCBI Taxonomy" id="189913"/>
    <lineage>
        <taxon>Eukaryota</taxon>
        <taxon>Metazoa</taxon>
        <taxon>Ecdysozoa</taxon>
        <taxon>Arthropoda</taxon>
        <taxon>Hexapoda</taxon>
        <taxon>Insecta</taxon>
        <taxon>Pterygota</taxon>
        <taxon>Neoptera</taxon>
        <taxon>Endopterygota</taxon>
        <taxon>Lepidoptera</taxon>
        <taxon>Glossata</taxon>
        <taxon>Ditrysia</taxon>
        <taxon>Papilionoidea</taxon>
        <taxon>Pieridae</taxon>
        <taxon>Dismorphiinae</taxon>
        <taxon>Leptidea</taxon>
    </lineage>
</organism>
<accession>A0A5E4QJQ5</accession>
<evidence type="ECO:0000256" key="5">
    <source>
        <dbReference type="ARBA" id="ARBA00022857"/>
    </source>
</evidence>
<dbReference type="PANTHER" id="PTHR11011:SF24">
    <property type="entry name" value="FATTY ACYL-COA REDUCTASE"/>
    <property type="match status" value="1"/>
</dbReference>
<keyword evidence="8" id="KW-0472">Membrane</keyword>
<reference evidence="12 13" key="1">
    <citation type="submission" date="2017-07" db="EMBL/GenBank/DDBJ databases">
        <authorList>
            <person name="Talla V."/>
            <person name="Backstrom N."/>
        </authorList>
    </citation>
    <scope>NUCLEOTIDE SEQUENCE [LARGE SCALE GENOMIC DNA]</scope>
</reference>
<evidence type="ECO:0000259" key="11">
    <source>
        <dbReference type="Pfam" id="PF07993"/>
    </source>
</evidence>
<keyword evidence="4" id="KW-0812">Transmembrane</keyword>
<dbReference type="GO" id="GO:0016020">
    <property type="term" value="C:membrane"/>
    <property type="evidence" value="ECO:0007669"/>
    <property type="project" value="UniProtKB-SubCell"/>
</dbReference>
<evidence type="ECO:0000256" key="10">
    <source>
        <dbReference type="RuleBase" id="RU363097"/>
    </source>
</evidence>
<proteinExistence type="inferred from homology"/>
<feature type="domain" description="Thioester reductase (TE)" evidence="11">
    <location>
        <begin position="26"/>
        <end position="295"/>
    </location>
</feature>
<keyword evidence="13" id="KW-1185">Reference proteome</keyword>
<dbReference type="Gene3D" id="3.40.50.720">
    <property type="entry name" value="NAD(P)-binding Rossmann-like Domain"/>
    <property type="match status" value="1"/>
</dbReference>